<feature type="domain" description="Multidrug resistance protein MdtA-like barrel-sandwich hybrid" evidence="5">
    <location>
        <begin position="67"/>
        <end position="204"/>
    </location>
</feature>
<dbReference type="InterPro" id="IPR058627">
    <property type="entry name" value="MdtA-like_C"/>
</dbReference>
<evidence type="ECO:0000313" key="8">
    <source>
        <dbReference type="EMBL" id="AYM86160.1"/>
    </source>
</evidence>
<dbReference type="AlphaFoldDB" id="A0AAD0U127"/>
<evidence type="ECO:0000256" key="3">
    <source>
        <dbReference type="SAM" id="Coils"/>
    </source>
</evidence>
<protein>
    <submittedName>
        <fullName evidence="8">Efflux RND transporter periplasmic adaptor subunit</fullName>
    </submittedName>
</protein>
<reference evidence="8 9" key="1">
    <citation type="submission" date="2018-10" db="EMBL/GenBank/DDBJ databases">
        <title>Complete Genome Sequence and Transcriptomic Profiles of a Marine Bacterium, Pseudoalteromonas agarivorans Hao 2018.</title>
        <authorList>
            <person name="Hao L."/>
        </authorList>
    </citation>
    <scope>NUCLEOTIDE SEQUENCE [LARGE SCALE GENOMIC DNA]</scope>
    <source>
        <strain evidence="8 9">Hao 2018</strain>
    </source>
</reference>
<dbReference type="InterPro" id="IPR058625">
    <property type="entry name" value="MdtA-like_BSH"/>
</dbReference>
<evidence type="ECO:0000259" key="5">
    <source>
        <dbReference type="Pfam" id="PF25917"/>
    </source>
</evidence>
<organism evidence="8 9">
    <name type="scientific">Pseudoalteromonas agarivorans</name>
    <dbReference type="NCBI Taxonomy" id="176102"/>
    <lineage>
        <taxon>Bacteria</taxon>
        <taxon>Pseudomonadati</taxon>
        <taxon>Pseudomonadota</taxon>
        <taxon>Gammaproteobacteria</taxon>
        <taxon>Alteromonadales</taxon>
        <taxon>Pseudoalteromonadaceae</taxon>
        <taxon>Pseudoalteromonas</taxon>
    </lineage>
</organism>
<evidence type="ECO:0000259" key="4">
    <source>
        <dbReference type="Pfam" id="PF25876"/>
    </source>
</evidence>
<evidence type="ECO:0000313" key="9">
    <source>
        <dbReference type="Proteomes" id="UP000279995"/>
    </source>
</evidence>
<evidence type="ECO:0000259" key="6">
    <source>
        <dbReference type="Pfam" id="PF25944"/>
    </source>
</evidence>
<dbReference type="InterPro" id="IPR058624">
    <property type="entry name" value="MdtA-like_HH"/>
</dbReference>
<dbReference type="Proteomes" id="UP000279995">
    <property type="component" value="Chromosome I"/>
</dbReference>
<dbReference type="EMBL" id="CP033065">
    <property type="protein sequence ID" value="AYM86160.1"/>
    <property type="molecule type" value="Genomic_DNA"/>
</dbReference>
<evidence type="ECO:0000259" key="7">
    <source>
        <dbReference type="Pfam" id="PF25967"/>
    </source>
</evidence>
<proteinExistence type="inferred from homology"/>
<dbReference type="FunFam" id="2.40.420.20:FF:000001">
    <property type="entry name" value="Efflux RND transporter periplasmic adaptor subunit"/>
    <property type="match status" value="1"/>
</dbReference>
<dbReference type="InterPro" id="IPR006143">
    <property type="entry name" value="RND_pump_MFP"/>
</dbReference>
<dbReference type="Gene3D" id="1.10.287.470">
    <property type="entry name" value="Helix hairpin bin"/>
    <property type="match status" value="1"/>
</dbReference>
<dbReference type="SUPFAM" id="SSF111369">
    <property type="entry name" value="HlyD-like secretion proteins"/>
    <property type="match status" value="1"/>
</dbReference>
<dbReference type="PANTHER" id="PTHR30158:SF26">
    <property type="entry name" value="RESISTANCE-NODULATION-CELL DIVISION (RND) MULTIDRUG EFFLUX MEMBRANE FUSION PROTEIN MEXE"/>
    <property type="match status" value="1"/>
</dbReference>
<dbReference type="PANTHER" id="PTHR30158">
    <property type="entry name" value="ACRA/E-RELATED COMPONENT OF DRUG EFFLUX TRANSPORTER"/>
    <property type="match status" value="1"/>
</dbReference>
<name>A0AAD0U127_9GAMM</name>
<dbReference type="GO" id="GO:0022857">
    <property type="term" value="F:transmembrane transporter activity"/>
    <property type="evidence" value="ECO:0007669"/>
    <property type="project" value="InterPro"/>
</dbReference>
<dbReference type="InterPro" id="IPR058626">
    <property type="entry name" value="MdtA-like_b-barrel"/>
</dbReference>
<feature type="domain" description="Multidrug resistance protein MdtA-like alpha-helical hairpin" evidence="4">
    <location>
        <begin position="108"/>
        <end position="176"/>
    </location>
</feature>
<sequence>MSAIYKFTYTFIIALLAIILGACSDKPSSIQSNDDSTQGVAVEVAEVISQRITEWDSFTGRLESPQIVSLRPRVSGYIEAAVFEEGELVNKGDTLFLIDSREFNAQVNRLTAQLDEAKSRLKLAKQDFNRAKELFKSKSISKELLETRGAEVDQANAYVAQSNASLELAQLNKTFTRVEAPISGRVSRALITEGNYVSAGQTVMTSIVSTEQVYAYFDIDEATWLNYQQAHLDNNQPTALPVAMRLANEQDYQHWGKLDFVDNQVNTQTGTLRVRAVFNNQDGALLPGLFAHLKLAGGNTEQGILIAEKAIGTDLNNKYVLTVDEQNKVQYRAITLGDKVGELRVIKQGLKSGERIVVNGLQRVRSGVLITPELINMAKQSTLNELQAWQQKVDNQNRLANAEPTLEIGM</sequence>
<gene>
    <name evidence="8" type="ORF">D9T18_05275</name>
</gene>
<comment type="similarity">
    <text evidence="2">Belongs to the membrane fusion protein (MFP) (TC 8.A.1) family.</text>
</comment>
<dbReference type="GO" id="GO:0005886">
    <property type="term" value="C:plasma membrane"/>
    <property type="evidence" value="ECO:0007669"/>
    <property type="project" value="UniProtKB-SubCell"/>
</dbReference>
<dbReference type="Pfam" id="PF25917">
    <property type="entry name" value="BSH_RND"/>
    <property type="match status" value="1"/>
</dbReference>
<feature type="domain" description="Multidrug resistance protein MdtA-like C-terminal permuted SH3" evidence="7">
    <location>
        <begin position="304"/>
        <end position="363"/>
    </location>
</feature>
<dbReference type="Gene3D" id="2.40.420.20">
    <property type="match status" value="1"/>
</dbReference>
<dbReference type="GO" id="GO:0046677">
    <property type="term" value="P:response to antibiotic"/>
    <property type="evidence" value="ECO:0007669"/>
    <property type="project" value="TreeGrafter"/>
</dbReference>
<keyword evidence="3" id="KW-0175">Coiled coil</keyword>
<dbReference type="Gene3D" id="2.40.50.100">
    <property type="match status" value="1"/>
</dbReference>
<evidence type="ECO:0000256" key="1">
    <source>
        <dbReference type="ARBA" id="ARBA00004519"/>
    </source>
</evidence>
<feature type="coiled-coil region" evidence="3">
    <location>
        <begin position="100"/>
        <end position="134"/>
    </location>
</feature>
<dbReference type="Pfam" id="PF25967">
    <property type="entry name" value="RND-MFP_C"/>
    <property type="match status" value="1"/>
</dbReference>
<dbReference type="RefSeq" id="WP_121637205.1">
    <property type="nucleotide sequence ID" value="NZ_CP033065.1"/>
</dbReference>
<evidence type="ECO:0000256" key="2">
    <source>
        <dbReference type="ARBA" id="ARBA00009477"/>
    </source>
</evidence>
<dbReference type="Gene3D" id="2.40.30.170">
    <property type="match status" value="1"/>
</dbReference>
<comment type="subcellular location">
    <subcellularLocation>
        <location evidence="1">Cell inner membrane</location>
        <topology evidence="1">Lipid-anchor</topology>
    </subcellularLocation>
</comment>
<dbReference type="Pfam" id="PF25944">
    <property type="entry name" value="Beta-barrel_RND"/>
    <property type="match status" value="1"/>
</dbReference>
<dbReference type="PROSITE" id="PS51257">
    <property type="entry name" value="PROKAR_LIPOPROTEIN"/>
    <property type="match status" value="1"/>
</dbReference>
<dbReference type="Pfam" id="PF25876">
    <property type="entry name" value="HH_MFP_RND"/>
    <property type="match status" value="1"/>
</dbReference>
<accession>A0AAD0U127</accession>
<feature type="domain" description="Multidrug resistance protein MdtA-like beta-barrel" evidence="6">
    <location>
        <begin position="233"/>
        <end position="296"/>
    </location>
</feature>
<dbReference type="NCBIfam" id="TIGR01730">
    <property type="entry name" value="RND_mfp"/>
    <property type="match status" value="1"/>
</dbReference>